<evidence type="ECO:0000256" key="4">
    <source>
        <dbReference type="ARBA" id="ARBA00023315"/>
    </source>
</evidence>
<protein>
    <recommendedName>
        <fullName evidence="5">[Ribosomal protein bS18]-alanine N-acetyltransferase</fullName>
        <ecNumber evidence="5">2.3.1.266</ecNumber>
    </recommendedName>
</protein>
<evidence type="ECO:0000256" key="1">
    <source>
        <dbReference type="ARBA" id="ARBA00005395"/>
    </source>
</evidence>
<evidence type="ECO:0000313" key="8">
    <source>
        <dbReference type="EMBL" id="VFK51761.1"/>
    </source>
</evidence>
<dbReference type="InterPro" id="IPR006464">
    <property type="entry name" value="AcTrfase_RimI/Ard1"/>
</dbReference>
<dbReference type="EMBL" id="CAADFV010000003">
    <property type="protein sequence ID" value="VFK50515.1"/>
    <property type="molecule type" value="Genomic_DNA"/>
</dbReference>
<dbReference type="AlphaFoldDB" id="A0A450ZDA1"/>
<dbReference type="SUPFAM" id="SSF55729">
    <property type="entry name" value="Acyl-CoA N-acyltransferases (Nat)"/>
    <property type="match status" value="1"/>
</dbReference>
<dbReference type="GO" id="GO:0008999">
    <property type="term" value="F:protein-N-terminal-alanine acetyltransferase activity"/>
    <property type="evidence" value="ECO:0007669"/>
    <property type="project" value="UniProtKB-EC"/>
</dbReference>
<keyword evidence="4" id="KW-0012">Acyltransferase</keyword>
<dbReference type="GO" id="GO:0005737">
    <property type="term" value="C:cytoplasm"/>
    <property type="evidence" value="ECO:0007669"/>
    <property type="project" value="UniProtKB-SubCell"/>
</dbReference>
<organism evidence="8">
    <name type="scientific">Candidatus Kentrum sp. TUN</name>
    <dbReference type="NCBI Taxonomy" id="2126343"/>
    <lineage>
        <taxon>Bacteria</taxon>
        <taxon>Pseudomonadati</taxon>
        <taxon>Pseudomonadota</taxon>
        <taxon>Gammaproteobacteria</taxon>
        <taxon>Candidatus Kentrum</taxon>
    </lineage>
</organism>
<name>A0A450ZDA1_9GAMM</name>
<dbReference type="Pfam" id="PF00583">
    <property type="entry name" value="Acetyltransf_1"/>
    <property type="match status" value="1"/>
</dbReference>
<evidence type="ECO:0000313" key="7">
    <source>
        <dbReference type="EMBL" id="VFK50515.1"/>
    </source>
</evidence>
<evidence type="ECO:0000256" key="2">
    <source>
        <dbReference type="ARBA" id="ARBA00022490"/>
    </source>
</evidence>
<gene>
    <name evidence="9" type="ORF">BECKTUN1418D_GA0071000_108013</name>
    <name evidence="7" type="ORF">BECKTUN1418E_GA0071001_100350</name>
    <name evidence="8" type="ORF">BECKTUN1418F_GA0071002_100350</name>
</gene>
<dbReference type="EMBL" id="CAADFY010000003">
    <property type="protein sequence ID" value="VFK51761.1"/>
    <property type="molecule type" value="Genomic_DNA"/>
</dbReference>
<evidence type="ECO:0000313" key="9">
    <source>
        <dbReference type="EMBL" id="VFK58339.1"/>
    </source>
</evidence>
<dbReference type="InterPro" id="IPR000182">
    <property type="entry name" value="GNAT_dom"/>
</dbReference>
<evidence type="ECO:0000256" key="3">
    <source>
        <dbReference type="ARBA" id="ARBA00022679"/>
    </source>
</evidence>
<sequence length="146" mass="16350">MTEDDLDVVIDMEKTAHVSPWTIGMFRDCLQAGYCCQVLEQWDSLLGYGVISIGGEEAQLLNLCIREDQRNQGLGYRLLSYLVDIARKHSADSMFLEVCPSNYAALKLYRHMGFNEVGIRPAYYPGKNGPHDAMILGLALNTTSLE</sequence>
<dbReference type="PROSITE" id="PS51186">
    <property type="entry name" value="GNAT"/>
    <property type="match status" value="1"/>
</dbReference>
<dbReference type="EC" id="2.3.1.266" evidence="5"/>
<accession>A0A450ZDA1</accession>
<comment type="similarity">
    <text evidence="1 5">Belongs to the acetyltransferase family. RimI subfamily.</text>
</comment>
<dbReference type="NCBIfam" id="TIGR01575">
    <property type="entry name" value="rimI"/>
    <property type="match status" value="1"/>
</dbReference>
<dbReference type="PANTHER" id="PTHR43420">
    <property type="entry name" value="ACETYLTRANSFERASE"/>
    <property type="match status" value="1"/>
</dbReference>
<keyword evidence="3 8" id="KW-0808">Transferase</keyword>
<keyword evidence="2 5" id="KW-0963">Cytoplasm</keyword>
<dbReference type="CDD" id="cd04301">
    <property type="entry name" value="NAT_SF"/>
    <property type="match status" value="1"/>
</dbReference>
<dbReference type="PANTHER" id="PTHR43420:SF12">
    <property type="entry name" value="N-ACETYLTRANSFERASE DOMAIN-CONTAINING PROTEIN"/>
    <property type="match status" value="1"/>
</dbReference>
<evidence type="ECO:0000259" key="6">
    <source>
        <dbReference type="PROSITE" id="PS51186"/>
    </source>
</evidence>
<comment type="catalytic activity">
    <reaction evidence="5">
        <text>N-terminal L-alanyl-[ribosomal protein bS18] + acetyl-CoA = N-terminal N(alpha)-acetyl-L-alanyl-[ribosomal protein bS18] + CoA + H(+)</text>
        <dbReference type="Rhea" id="RHEA:43756"/>
        <dbReference type="Rhea" id="RHEA-COMP:10676"/>
        <dbReference type="Rhea" id="RHEA-COMP:10677"/>
        <dbReference type="ChEBI" id="CHEBI:15378"/>
        <dbReference type="ChEBI" id="CHEBI:57287"/>
        <dbReference type="ChEBI" id="CHEBI:57288"/>
        <dbReference type="ChEBI" id="CHEBI:64718"/>
        <dbReference type="ChEBI" id="CHEBI:83683"/>
        <dbReference type="EC" id="2.3.1.266"/>
    </reaction>
</comment>
<reference evidence="8" key="1">
    <citation type="submission" date="2019-02" db="EMBL/GenBank/DDBJ databases">
        <authorList>
            <person name="Gruber-Vodicka R. H."/>
            <person name="Seah K. B. B."/>
        </authorList>
    </citation>
    <scope>NUCLEOTIDE SEQUENCE</scope>
    <source>
        <strain evidence="9">BECK_BY1</strain>
        <strain evidence="7">BECK_BY2</strain>
        <strain evidence="8">BECK_BY3</strain>
    </source>
</reference>
<dbReference type="Gene3D" id="3.40.630.30">
    <property type="match status" value="1"/>
</dbReference>
<proteinExistence type="inferred from homology"/>
<dbReference type="InterPro" id="IPR016181">
    <property type="entry name" value="Acyl_CoA_acyltransferase"/>
</dbReference>
<evidence type="ECO:0000256" key="5">
    <source>
        <dbReference type="RuleBase" id="RU363094"/>
    </source>
</evidence>
<dbReference type="InterPro" id="IPR050680">
    <property type="entry name" value="YpeA/RimI_acetyltransf"/>
</dbReference>
<comment type="function">
    <text evidence="5">Acetylates the N-terminal alanine of ribosomal protein bS18.</text>
</comment>
<dbReference type="EMBL" id="CAADFX010000080">
    <property type="protein sequence ID" value="VFK58339.1"/>
    <property type="molecule type" value="Genomic_DNA"/>
</dbReference>
<comment type="subcellular location">
    <subcellularLocation>
        <location evidence="5">Cytoplasm</location>
    </subcellularLocation>
</comment>
<feature type="domain" description="N-acetyltransferase" evidence="6">
    <location>
        <begin position="1"/>
        <end position="141"/>
    </location>
</feature>